<sequence>MLSAVMLSELVGMIYDCALEPARWPDTLTHLRDALGFANASLSLIDLRSGDTPLNITIGVEEPWLTAMNGYGAEIIDQWGGARAIQDHPFDEPAVLSRMNPAALTTNRYRTEWADPQGLNDALAIVLSRDEGAIGSLAMGRHYSAGPISDHDVSLASLLIPHLQRAITISRLLDLRTATAATFDAVVDQLAAAVLLIEADRTIVHVNAAGRELLAAGGVFRRRADRLVLCHAGADKALAVALDRLACETGALGREGFSVPLRTDGCGDRVLHLLPLRPRLGRAGALATAVAAIFIAPRLRDSGSAARVVADLFDLTPAEARVLDHAAAGKSMAATAQALGISKATARTHLLRVFDKTGVHRQAELVALVLSFDLPVAR</sequence>
<dbReference type="AlphaFoldDB" id="A0A0E9MSZ5"/>
<name>A0A0E9MSZ5_9SPHN</name>
<organism evidence="5 6">
    <name type="scientific">Sphingomonas changbaiensis NBRC 104936</name>
    <dbReference type="NCBI Taxonomy" id="1219043"/>
    <lineage>
        <taxon>Bacteria</taxon>
        <taxon>Pseudomonadati</taxon>
        <taxon>Pseudomonadota</taxon>
        <taxon>Alphaproteobacteria</taxon>
        <taxon>Sphingomonadales</taxon>
        <taxon>Sphingomonadaceae</taxon>
        <taxon>Sphingomonas</taxon>
    </lineage>
</organism>
<dbReference type="CDD" id="cd06170">
    <property type="entry name" value="LuxR_C_like"/>
    <property type="match status" value="1"/>
</dbReference>
<dbReference type="PANTHER" id="PTHR44688:SF16">
    <property type="entry name" value="DNA-BINDING TRANSCRIPTIONAL ACTIVATOR DEVR_DOSR"/>
    <property type="match status" value="1"/>
</dbReference>
<dbReference type="Proteomes" id="UP000033202">
    <property type="component" value="Unassembled WGS sequence"/>
</dbReference>
<comment type="caution">
    <text evidence="5">The sequence shown here is derived from an EMBL/GenBank/DDBJ whole genome shotgun (WGS) entry which is preliminary data.</text>
</comment>
<evidence type="ECO:0000313" key="6">
    <source>
        <dbReference type="Proteomes" id="UP000033202"/>
    </source>
</evidence>
<keyword evidence="6" id="KW-1185">Reference proteome</keyword>
<feature type="domain" description="HTH luxR-type" evidence="4">
    <location>
        <begin position="308"/>
        <end position="373"/>
    </location>
</feature>
<evidence type="ECO:0000256" key="2">
    <source>
        <dbReference type="ARBA" id="ARBA00023125"/>
    </source>
</evidence>
<proteinExistence type="predicted"/>
<dbReference type="Gene3D" id="1.10.10.10">
    <property type="entry name" value="Winged helix-like DNA-binding domain superfamily/Winged helix DNA-binding domain"/>
    <property type="match status" value="1"/>
</dbReference>
<dbReference type="SMART" id="SM00421">
    <property type="entry name" value="HTH_LUXR"/>
    <property type="match status" value="1"/>
</dbReference>
<evidence type="ECO:0000259" key="4">
    <source>
        <dbReference type="PROSITE" id="PS50043"/>
    </source>
</evidence>
<dbReference type="PRINTS" id="PR00038">
    <property type="entry name" value="HTHLUXR"/>
</dbReference>
<dbReference type="SUPFAM" id="SSF46894">
    <property type="entry name" value="C-terminal effector domain of the bipartite response regulators"/>
    <property type="match status" value="1"/>
</dbReference>
<evidence type="ECO:0000256" key="1">
    <source>
        <dbReference type="ARBA" id="ARBA00023015"/>
    </source>
</evidence>
<dbReference type="EMBL" id="BBWU01000052">
    <property type="protein sequence ID" value="GAO40867.1"/>
    <property type="molecule type" value="Genomic_DNA"/>
</dbReference>
<dbReference type="GO" id="GO:0006355">
    <property type="term" value="P:regulation of DNA-templated transcription"/>
    <property type="evidence" value="ECO:0007669"/>
    <property type="project" value="InterPro"/>
</dbReference>
<protein>
    <recommendedName>
        <fullName evidence="4">HTH luxR-type domain-containing protein</fullName>
    </recommendedName>
</protein>
<evidence type="ECO:0000256" key="3">
    <source>
        <dbReference type="ARBA" id="ARBA00023163"/>
    </source>
</evidence>
<evidence type="ECO:0000313" key="5">
    <source>
        <dbReference type="EMBL" id="GAO40867.1"/>
    </source>
</evidence>
<dbReference type="InterPro" id="IPR036388">
    <property type="entry name" value="WH-like_DNA-bd_sf"/>
</dbReference>
<dbReference type="PANTHER" id="PTHR44688">
    <property type="entry name" value="DNA-BINDING TRANSCRIPTIONAL ACTIVATOR DEVR_DOSR"/>
    <property type="match status" value="1"/>
</dbReference>
<dbReference type="PROSITE" id="PS50043">
    <property type="entry name" value="HTH_LUXR_2"/>
    <property type="match status" value="1"/>
</dbReference>
<dbReference type="InterPro" id="IPR016032">
    <property type="entry name" value="Sig_transdc_resp-reg_C-effctor"/>
</dbReference>
<gene>
    <name evidence="5" type="ORF">SCH01S_52_00500</name>
</gene>
<dbReference type="InterPro" id="IPR000792">
    <property type="entry name" value="Tscrpt_reg_LuxR_C"/>
</dbReference>
<keyword evidence="2" id="KW-0238">DNA-binding</keyword>
<keyword evidence="3" id="KW-0804">Transcription</keyword>
<accession>A0A0E9MSZ5</accession>
<reference evidence="5 6" key="1">
    <citation type="submission" date="2015-04" db="EMBL/GenBank/DDBJ databases">
        <title>Whole genome shotgun sequence of Sphingomonas changbaiensis NBRC 104936.</title>
        <authorList>
            <person name="Katano-Makiyama Y."/>
            <person name="Hosoyama A."/>
            <person name="Hashimoto M."/>
            <person name="Noguchi M."/>
            <person name="Tsuchikane K."/>
            <person name="Ohji S."/>
            <person name="Yamazoe A."/>
            <person name="Ichikawa N."/>
            <person name="Kimura A."/>
            <person name="Fujita N."/>
        </authorList>
    </citation>
    <scope>NUCLEOTIDE SEQUENCE [LARGE SCALE GENOMIC DNA]</scope>
    <source>
        <strain evidence="5 6">NBRC 104936</strain>
    </source>
</reference>
<dbReference type="Pfam" id="PF00196">
    <property type="entry name" value="GerE"/>
    <property type="match status" value="1"/>
</dbReference>
<dbReference type="GO" id="GO:0003677">
    <property type="term" value="F:DNA binding"/>
    <property type="evidence" value="ECO:0007669"/>
    <property type="project" value="UniProtKB-KW"/>
</dbReference>
<dbReference type="STRING" id="1219043.SCH01S_52_00500"/>
<keyword evidence="1" id="KW-0805">Transcription regulation</keyword>